<keyword evidence="4" id="KW-1185">Reference proteome</keyword>
<dbReference type="InterPro" id="IPR000884">
    <property type="entry name" value="TSP1_rpt"/>
</dbReference>
<dbReference type="PANTHER" id="PTHR46534">
    <property type="entry name" value="IGGFC_BINDING DOMAIN-CONTAINING PROTEIN"/>
    <property type="match status" value="1"/>
</dbReference>
<dbReference type="Pfam" id="PF17517">
    <property type="entry name" value="IgGFc_binding"/>
    <property type="match status" value="1"/>
</dbReference>
<evidence type="ECO:0000313" key="5">
    <source>
        <dbReference type="RefSeq" id="XP_035824221.1"/>
    </source>
</evidence>
<dbReference type="GeneID" id="101853369"/>
<dbReference type="Gene3D" id="2.20.100.10">
    <property type="entry name" value="Thrombospondin type-1 (TSP1) repeat"/>
    <property type="match status" value="3"/>
</dbReference>
<name>A0ABM1VP79_APLCA</name>
<dbReference type="Proteomes" id="UP000694888">
    <property type="component" value="Unplaced"/>
</dbReference>
<dbReference type="PANTHER" id="PTHR46534:SF1">
    <property type="entry name" value="IGGFC-BINDING PROTEIN N-TERMINAL DOMAIN-CONTAINING PROTEIN"/>
    <property type="match status" value="1"/>
</dbReference>
<evidence type="ECO:0000256" key="2">
    <source>
        <dbReference type="SAM" id="SignalP"/>
    </source>
</evidence>
<feature type="compositionally biased region" description="Polar residues" evidence="1">
    <location>
        <begin position="539"/>
        <end position="558"/>
    </location>
</feature>
<dbReference type="SMART" id="SM00209">
    <property type="entry name" value="TSP1"/>
    <property type="match status" value="3"/>
</dbReference>
<dbReference type="Pfam" id="PF00090">
    <property type="entry name" value="TSP_1"/>
    <property type="match status" value="3"/>
</dbReference>
<feature type="chain" id="PRO_5045157261" evidence="2">
    <location>
        <begin position="19"/>
        <end position="684"/>
    </location>
</feature>
<keyword evidence="2" id="KW-0732">Signal</keyword>
<organism evidence="4 5">
    <name type="scientific">Aplysia californica</name>
    <name type="common">California sea hare</name>
    <dbReference type="NCBI Taxonomy" id="6500"/>
    <lineage>
        <taxon>Eukaryota</taxon>
        <taxon>Metazoa</taxon>
        <taxon>Spiralia</taxon>
        <taxon>Lophotrochozoa</taxon>
        <taxon>Mollusca</taxon>
        <taxon>Gastropoda</taxon>
        <taxon>Heterobranchia</taxon>
        <taxon>Euthyneura</taxon>
        <taxon>Tectipleura</taxon>
        <taxon>Aplysiida</taxon>
        <taxon>Aplysioidea</taxon>
        <taxon>Aplysiidae</taxon>
        <taxon>Aplysia</taxon>
    </lineage>
</organism>
<evidence type="ECO:0000313" key="4">
    <source>
        <dbReference type="Proteomes" id="UP000694888"/>
    </source>
</evidence>
<accession>A0ABM1VP79</accession>
<dbReference type="RefSeq" id="XP_035824221.1">
    <property type="nucleotide sequence ID" value="XM_035968328.1"/>
</dbReference>
<reference evidence="5" key="1">
    <citation type="submission" date="2025-08" db="UniProtKB">
        <authorList>
            <consortium name="RefSeq"/>
        </authorList>
    </citation>
    <scope>IDENTIFICATION</scope>
</reference>
<dbReference type="InterPro" id="IPR035234">
    <property type="entry name" value="IgGFc-bd_N"/>
</dbReference>
<sequence>MLRYIALLVLLLTGTTDAARSNSGKEFIVGFMDNDVSYQVGLEIFVTTMSNTNADVTVTTPLWNSGWSATANVARMEVELLLVPHELRTEGTGPENKGVRILSTQDITVYCVNKEQYTTDAYVALPVNVVGQEYYAMCYISNAQILLIGVSDSTSVTVKLSDNSRTGSAKSVSAVSISYGGSTYRNGQSFSFTVNRYQTWFVTQWVDTSSDLTGSYITSNKPVSCISGNYRSWIPKGTSSSDHLTEMLPSVDTWGKEFVTVSTPDRSIGDLFRVVCAEDNTAVNFGNGRHTFTLSRAGDFRELDISTGDYMTVIADKPIMVGMFAKTWQNDGPNYGDPAMSLLIPTPQFASEYSWSTTNLPSGAPFNDKISIVIDKSKKSGLILDGSSVNKWQQTWLYVNPGSHNLYHSDPTVTFMALATGTERYNSYAFIAGTRMAQINTVCVPTSPTPGDTVDNDCDGLVDEEALNNVDDDGDGAVDEDLALPPRGDHYSRFQYYIMYLRLPVDGNWGQWTSYGACSVTCGGVGTKTRTRACDDPAPQNNGEDCQGSGTESQSCDNRGTPCPVDGAWTNWAGWTTCSVTCGVGEQYNARSCTNPAPQYLGADCTGITDDLRSCDTGVSCAVHGAWGTWGAWSACSLSCGGIGIIERTRVCDRPAPLHGGRYCPGSDLDTDSCDMTFLMCPSK</sequence>
<dbReference type="SUPFAM" id="SSF82895">
    <property type="entry name" value="TSP-1 type 1 repeat"/>
    <property type="match status" value="3"/>
</dbReference>
<feature type="region of interest" description="Disordered" evidence="1">
    <location>
        <begin position="533"/>
        <end position="558"/>
    </location>
</feature>
<feature type="signal peptide" evidence="2">
    <location>
        <begin position="1"/>
        <end position="18"/>
    </location>
</feature>
<protein>
    <submittedName>
        <fullName evidence="5">Uncharacterized protein LOC101853369</fullName>
    </submittedName>
</protein>
<feature type="domain" description="IgGFc-binding protein N-terminal" evidence="3">
    <location>
        <begin position="120"/>
        <end position="411"/>
    </location>
</feature>
<evidence type="ECO:0000256" key="1">
    <source>
        <dbReference type="SAM" id="MobiDB-lite"/>
    </source>
</evidence>
<dbReference type="PROSITE" id="PS50092">
    <property type="entry name" value="TSP1"/>
    <property type="match status" value="3"/>
</dbReference>
<gene>
    <name evidence="5" type="primary">LOC101853369</name>
</gene>
<proteinExistence type="predicted"/>
<dbReference type="InterPro" id="IPR036383">
    <property type="entry name" value="TSP1_rpt_sf"/>
</dbReference>
<evidence type="ECO:0000259" key="3">
    <source>
        <dbReference type="Pfam" id="PF17517"/>
    </source>
</evidence>